<dbReference type="AlphaFoldDB" id="A0A140DTA0"/>
<dbReference type="SUPFAM" id="SSF52266">
    <property type="entry name" value="SGNH hydrolase"/>
    <property type="match status" value="1"/>
</dbReference>
<dbReference type="STRING" id="1702221.AALO17_07430"/>
<keyword evidence="3" id="KW-1185">Reference proteome</keyword>
<evidence type="ECO:0000313" key="2">
    <source>
        <dbReference type="EMBL" id="AMK53877.1"/>
    </source>
</evidence>
<gene>
    <name evidence="2" type="ORF">AALO17_07430</name>
</gene>
<organism evidence="2 3">
    <name type="scientific">Faecalibaculum rodentium</name>
    <dbReference type="NCBI Taxonomy" id="1702221"/>
    <lineage>
        <taxon>Bacteria</taxon>
        <taxon>Bacillati</taxon>
        <taxon>Bacillota</taxon>
        <taxon>Erysipelotrichia</taxon>
        <taxon>Erysipelotrichales</taxon>
        <taxon>Erysipelotrichaceae</taxon>
        <taxon>Faecalibaculum</taxon>
    </lineage>
</organism>
<dbReference type="InterPro" id="IPR013830">
    <property type="entry name" value="SGNH_hydro"/>
</dbReference>
<sequence>MERKHCNLMTKRILCFGDSNTWGFSPADGQRMDHRWTRLLNTAGTLDAEILEEGLNSRNAVCRDHHMPEKCGYDAWKMMLLSHKPLDAVVLMLGTNDLKSTYHCSARYIANGLREYVREWMNPTLYEGTKQPQLLVVSPILLGDNLADLEGEGGGFNRYSMEQSRLLWEELQAALAPYPVTLLNAADFAEASSLDGLHMDEENHARLAAAIGSTLQEMLADSPENPDHDA</sequence>
<dbReference type="EMBL" id="CP011391">
    <property type="protein sequence ID" value="AMK53877.1"/>
    <property type="molecule type" value="Genomic_DNA"/>
</dbReference>
<proteinExistence type="predicted"/>
<dbReference type="Pfam" id="PF13472">
    <property type="entry name" value="Lipase_GDSL_2"/>
    <property type="match status" value="1"/>
</dbReference>
<accession>A0A140DTA0</accession>
<evidence type="ECO:0000313" key="3">
    <source>
        <dbReference type="Proteomes" id="UP000069771"/>
    </source>
</evidence>
<protein>
    <recommendedName>
        <fullName evidence="1">SGNH hydrolase-type esterase domain-containing protein</fullName>
    </recommendedName>
</protein>
<name>A0A140DTA0_9FIRM</name>
<reference evidence="2 3" key="1">
    <citation type="journal article" date="2016" name="Gut Pathog.">
        <title>Whole genome sequencing of "Faecalibaculum rodentium" ALO17, isolated from C57BL/6J laboratory mouse feces.</title>
        <authorList>
            <person name="Lim S."/>
            <person name="Chang D.H."/>
            <person name="Ahn S."/>
            <person name="Kim B.C."/>
        </authorList>
    </citation>
    <scope>NUCLEOTIDE SEQUENCE [LARGE SCALE GENOMIC DNA]</scope>
    <source>
        <strain evidence="2 3">Alo17</strain>
    </source>
</reference>
<dbReference type="KEGG" id="fro:AALO17_07430"/>
<dbReference type="PANTHER" id="PTHR30383:SF29">
    <property type="entry name" value="SGNH HYDROLASE-TYPE ESTERASE DOMAIN-CONTAINING PROTEIN"/>
    <property type="match status" value="1"/>
</dbReference>
<dbReference type="InterPro" id="IPR051532">
    <property type="entry name" value="Ester_Hydrolysis_Enzymes"/>
</dbReference>
<feature type="domain" description="SGNH hydrolase-type esterase" evidence="1">
    <location>
        <begin position="15"/>
        <end position="152"/>
    </location>
</feature>
<dbReference type="PANTHER" id="PTHR30383">
    <property type="entry name" value="THIOESTERASE 1/PROTEASE 1/LYSOPHOSPHOLIPASE L1"/>
    <property type="match status" value="1"/>
</dbReference>
<evidence type="ECO:0000259" key="1">
    <source>
        <dbReference type="Pfam" id="PF13472"/>
    </source>
</evidence>
<dbReference type="InterPro" id="IPR036514">
    <property type="entry name" value="SGNH_hydro_sf"/>
</dbReference>
<dbReference type="Proteomes" id="UP000069771">
    <property type="component" value="Chromosome"/>
</dbReference>
<dbReference type="Gene3D" id="3.40.50.1110">
    <property type="entry name" value="SGNH hydrolase"/>
    <property type="match status" value="1"/>
</dbReference>